<feature type="region of interest" description="Disordered" evidence="1">
    <location>
        <begin position="1227"/>
        <end position="1251"/>
    </location>
</feature>
<feature type="region of interest" description="Disordered" evidence="1">
    <location>
        <begin position="588"/>
        <end position="626"/>
    </location>
</feature>
<protein>
    <submittedName>
        <fullName evidence="2">Uncharacterized protein</fullName>
    </submittedName>
</protein>
<sequence>MPSNELEDRVHNFFAQDNSLQGQHHSQVVEGDWPVLNNNFWVDADRGGGGYPLHVTHGPNFARSNLGPDFSKSQSLSEQPNLNGFMNGNQIHQSRQSEGNFLGMDSDSDRLQLVTSRGLSVHDLQGSVADHEAKASDRSVTSNSHVSFDLFGGQQPMSHHQSNLPQSLQHQQSMQHLQEQLMIKKMQELQWQQQLQQLDSGQQNFNHVSPFTKQSTVSRSSFVNDTLNPGTLQNPWTAEHGINWLNRCSPSMKGSTSGSGFPSNLSQQLVDLAPHQVDQSLYGVSISSSMGVTADQYNQTVTARSPMPQKSISSSFHHSNQHNILTDRLDIQDESSISRQNSQNKNMFGFSSRQSANAGMRNLGHLQQMNSMSKSKSHQDFLGRQQQVGRPETSHENPTRQAASPQNEVALDPTEKRILFGSDDNIWSAFGNEPHMSGEAGNSLSGGWSALMQSAVAETSSSDVAAPEEWSGLVFHNNDDPSGNQPHTVNDSRKQGTSYADDNLRMSSAPISGSFSMIDAVNGNNAMGLNQMGKRFQNGPGQRPQTEMSQKQFQSSQEASRWSNNGILQKSVAEGGQVYRDASQHTLQADRNAKVNSPSRSSGQTGTTLQSNGWNDLTAIPPGGDRVINTHEAELSKSKHNSQDRQVRVMQGDVVLENSLWKSNSSPSSAMGLGHVNSRIGDSQASQGSMGLKGTCIIGETSPFIQSNYSLDQWKNAHSSVGAQESESLGQLPHQSNKHNQFLVSMNSREKDEVARQEMGNCDGKENSNDSHLSNLSEHTSGGFREGGLPDLGESQSLPTGNQMSTNQLSRKLSVPRKFQYHPMGNVDHDVEPTYGLKQPTRAQAMPHHNAHFAHAQRSSMGLSSKLERDANGPDEEPSRGNLSGTAPSLRVPFSRPGDTYPVEKTSSSSQNMLELFQKVNQSRNHSAMMQFSPSECNTSPQPPEAETFVGVGVLQHSESSVSQGFGLQLGPPSQRLQIPDTAFSSQNGQDTLNPLYYSNDAVEMGHKGQQMVPMHSIQSMPMPSVEETQAEFKLNRFGNPGQGGNDNSLYKTSGNFTSAFSGGSPYSRSNSQNQPITRVSGDSFSGHASHSSHRSVETLLPDVSESYQQDNIASSGNILQQSGSNDTQERVLATMPTKDGEWSSQHFAMPEISRQGYSAQVLHNMLTTVPTHKRNMGVQFQQVSSHVPESPQPRIVESSSVPFMEGDVNSQGSVDVNKNRVPKMKNSLGKASTKKSCTNGSPTNSASTQNDIEAFGRSLKPSSVTHQNYSLLNQMDAFKDAETESSNWASKKMKGPEDVEAHQSVLKAEQHNEHSDVVGDSLGSSARVLSAVPNMVGLSRPADILPTGTFQQGNIASQYTLGLGQHASQNYSRSDYMTSARVDNPHVSPQMAPSGFNQYVTFKNGQTLPGEPRFTLNSEDKVTASPTDACQTDESHQNLTPSFVATEHFLSQSPQLNATSQHLAIPRPEKRKTATSDLRAWHKEISEGSQDPGTLRMAEVGWSKATNRLTEKVEDDAELTEGGSPVRRSKRRLILSTQLMQQLLRPAPEAILSADASKSYESVAYTVSRIALGDACNTLSSSSNLDVPCDGTDIFLPKGKSAERKYDQHTKVTAELMGKARKLENDLSRLDKSATILDTRVELQDLERFAVINRFARFHGRGHTDNIENTSTDATASTQKPYLQRYVIAVPMPESLPDRVQCLSL</sequence>
<dbReference type="EMBL" id="JAVIJP010000023">
    <property type="protein sequence ID" value="KAL3637928.1"/>
    <property type="molecule type" value="Genomic_DNA"/>
</dbReference>
<feature type="region of interest" description="Disordered" evidence="1">
    <location>
        <begin position="853"/>
        <end position="909"/>
    </location>
</feature>
<gene>
    <name evidence="2" type="ORF">CASFOL_018376</name>
</gene>
<name>A0ABD3D6R5_9LAMI</name>
<reference evidence="3" key="1">
    <citation type="journal article" date="2024" name="IScience">
        <title>Strigolactones Initiate the Formation of Haustorium-like Structures in Castilleja.</title>
        <authorList>
            <person name="Buerger M."/>
            <person name="Peterson D."/>
            <person name="Chory J."/>
        </authorList>
    </citation>
    <scope>NUCLEOTIDE SEQUENCE [LARGE SCALE GENOMIC DNA]</scope>
</reference>
<organism evidence="2 3">
    <name type="scientific">Castilleja foliolosa</name>
    <dbReference type="NCBI Taxonomy" id="1961234"/>
    <lineage>
        <taxon>Eukaryota</taxon>
        <taxon>Viridiplantae</taxon>
        <taxon>Streptophyta</taxon>
        <taxon>Embryophyta</taxon>
        <taxon>Tracheophyta</taxon>
        <taxon>Spermatophyta</taxon>
        <taxon>Magnoliopsida</taxon>
        <taxon>eudicotyledons</taxon>
        <taxon>Gunneridae</taxon>
        <taxon>Pentapetalae</taxon>
        <taxon>asterids</taxon>
        <taxon>lamiids</taxon>
        <taxon>Lamiales</taxon>
        <taxon>Orobanchaceae</taxon>
        <taxon>Pedicularideae</taxon>
        <taxon>Castillejinae</taxon>
        <taxon>Castilleja</taxon>
    </lineage>
</organism>
<evidence type="ECO:0000313" key="3">
    <source>
        <dbReference type="Proteomes" id="UP001632038"/>
    </source>
</evidence>
<comment type="caution">
    <text evidence="2">The sequence shown here is derived from an EMBL/GenBank/DDBJ whole genome shotgun (WGS) entry which is preliminary data.</text>
</comment>
<evidence type="ECO:0000256" key="1">
    <source>
        <dbReference type="SAM" id="MobiDB-lite"/>
    </source>
</evidence>
<evidence type="ECO:0000313" key="2">
    <source>
        <dbReference type="EMBL" id="KAL3637928.1"/>
    </source>
</evidence>
<feature type="region of interest" description="Disordered" evidence="1">
    <location>
        <begin position="370"/>
        <end position="413"/>
    </location>
</feature>
<feature type="compositionally biased region" description="Polar residues" evidence="1">
    <location>
        <begin position="588"/>
        <end position="615"/>
    </location>
</feature>
<feature type="compositionally biased region" description="Polar residues" evidence="1">
    <location>
        <begin position="480"/>
        <end position="505"/>
    </location>
</feature>
<feature type="compositionally biased region" description="Polar residues" evidence="1">
    <location>
        <begin position="794"/>
        <end position="810"/>
    </location>
</feature>
<feature type="region of interest" description="Disordered" evidence="1">
    <location>
        <begin position="529"/>
        <end position="562"/>
    </location>
</feature>
<feature type="compositionally biased region" description="Polar residues" evidence="1">
    <location>
        <begin position="770"/>
        <end position="780"/>
    </location>
</feature>
<dbReference type="PANTHER" id="PTHR31267:SF2">
    <property type="entry name" value="EXPRESSED PROTEIN"/>
    <property type="match status" value="1"/>
</dbReference>
<proteinExistence type="predicted"/>
<feature type="compositionally biased region" description="Polar residues" evidence="1">
    <location>
        <begin position="1062"/>
        <end position="1090"/>
    </location>
</feature>
<feature type="compositionally biased region" description="Polar residues" evidence="1">
    <location>
        <begin position="539"/>
        <end position="562"/>
    </location>
</feature>
<feature type="region of interest" description="Disordered" evidence="1">
    <location>
        <begin position="754"/>
        <end position="810"/>
    </location>
</feature>
<dbReference type="PANTHER" id="PTHR31267">
    <property type="entry name" value="DENTIN SIALOPHOSPHOPROTEIN-LIKE PROTEIN"/>
    <property type="match status" value="1"/>
</dbReference>
<feature type="region of interest" description="Disordered" evidence="1">
    <location>
        <begin position="1062"/>
        <end position="1097"/>
    </location>
</feature>
<feature type="compositionally biased region" description="Polar residues" evidence="1">
    <location>
        <begin position="1235"/>
        <end position="1251"/>
    </location>
</feature>
<dbReference type="Proteomes" id="UP001632038">
    <property type="component" value="Unassembled WGS sequence"/>
</dbReference>
<accession>A0ABD3D6R5</accession>
<feature type="region of interest" description="Disordered" evidence="1">
    <location>
        <begin position="473"/>
        <end position="505"/>
    </location>
</feature>
<keyword evidence="3" id="KW-1185">Reference proteome</keyword>